<dbReference type="GO" id="GO:0098998">
    <property type="term" value="C:extrinsic component of postsynaptic early endosome membrane"/>
    <property type="evidence" value="ECO:0007669"/>
    <property type="project" value="TreeGrafter"/>
</dbReference>
<dbReference type="Proteomes" id="UP000038040">
    <property type="component" value="Unplaced"/>
</dbReference>
<evidence type="ECO:0000313" key="5">
    <source>
        <dbReference type="WBParaSite" id="DME_0000692601-mRNA-1"/>
    </source>
</evidence>
<reference evidence="2 4" key="2">
    <citation type="submission" date="2018-11" db="EMBL/GenBank/DDBJ databases">
        <authorList>
            <consortium name="Pathogen Informatics"/>
        </authorList>
    </citation>
    <scope>NUCLEOTIDE SEQUENCE [LARGE SCALE GENOMIC DNA]</scope>
</reference>
<feature type="coiled-coil region" evidence="1">
    <location>
        <begin position="132"/>
        <end position="162"/>
    </location>
</feature>
<dbReference type="GO" id="GO:0099152">
    <property type="term" value="P:regulation of neurotransmitter receptor transport, endosome to postsynaptic membrane"/>
    <property type="evidence" value="ECO:0007669"/>
    <property type="project" value="TreeGrafter"/>
</dbReference>
<dbReference type="PANTHER" id="PTHR18978">
    <property type="entry name" value="GRIP-1 ASSOCIATED PROTEIN 1"/>
    <property type="match status" value="1"/>
</dbReference>
<dbReference type="GO" id="GO:0099158">
    <property type="term" value="P:regulation of recycling endosome localization within postsynapse"/>
    <property type="evidence" value="ECO:0007669"/>
    <property type="project" value="TreeGrafter"/>
</dbReference>
<gene>
    <name evidence="2" type="ORF">DME_LOCUS9758</name>
</gene>
<keyword evidence="4" id="KW-1185">Reference proteome</keyword>
<evidence type="ECO:0000256" key="1">
    <source>
        <dbReference type="SAM" id="Coils"/>
    </source>
</evidence>
<accession>A0A0N4UHB3</accession>
<name>A0A0N4UHB3_DRAME</name>
<dbReference type="WBParaSite" id="DME_0000692601-mRNA-1">
    <property type="protein sequence ID" value="DME_0000692601-mRNA-1"/>
    <property type="gene ID" value="DME_0000692601"/>
</dbReference>
<sequence length="259" mass="30590">MSERSNKITTISEEEFFRLQEQLIDLRNKNYELIEENQRQRNCINSFASKGNETFLFASKLIGRRNDKLENDKYEEEIFTLRKKLSLQEEEFRLQQTTLLSELNKVMKRCEMLESKLKEFDIADERIHSDTVAEMNREIADLKAMIAEKDMLIEEIALLKKDLLHSKSVQDDKIIQLEQSLSNTQNLLINERNLNQILNEKVVSISEEINNLRRISEKSEISEQNGDIEMRFDRKDQSSQSEEVIILPKIQSKFNDLIK</sequence>
<dbReference type="OrthoDB" id="6269447at2759"/>
<protein>
    <submittedName>
        <fullName evidence="2 5">Uncharacterized protein</fullName>
    </submittedName>
</protein>
<proteinExistence type="predicted"/>
<evidence type="ECO:0000313" key="4">
    <source>
        <dbReference type="Proteomes" id="UP000274756"/>
    </source>
</evidence>
<keyword evidence="1" id="KW-0175">Coiled coil</keyword>
<dbReference type="PANTHER" id="PTHR18978:SF1">
    <property type="entry name" value="GRIP1-ASSOCIATED PROTEIN 1"/>
    <property type="match status" value="1"/>
</dbReference>
<dbReference type="GO" id="GO:0098978">
    <property type="term" value="C:glutamatergic synapse"/>
    <property type="evidence" value="ECO:0007669"/>
    <property type="project" value="TreeGrafter"/>
</dbReference>
<dbReference type="STRING" id="318479.A0A0N4UHB3"/>
<dbReference type="GO" id="GO:0098837">
    <property type="term" value="C:postsynaptic recycling endosome"/>
    <property type="evidence" value="ECO:0007669"/>
    <property type="project" value="TreeGrafter"/>
</dbReference>
<dbReference type="EMBL" id="UYYG01001190">
    <property type="protein sequence ID" value="VDN59785.1"/>
    <property type="molecule type" value="Genomic_DNA"/>
</dbReference>
<evidence type="ECO:0000313" key="3">
    <source>
        <dbReference type="Proteomes" id="UP000038040"/>
    </source>
</evidence>
<organism evidence="3 5">
    <name type="scientific">Dracunculus medinensis</name>
    <name type="common">Guinea worm</name>
    <dbReference type="NCBI Taxonomy" id="318479"/>
    <lineage>
        <taxon>Eukaryota</taxon>
        <taxon>Metazoa</taxon>
        <taxon>Ecdysozoa</taxon>
        <taxon>Nematoda</taxon>
        <taxon>Chromadorea</taxon>
        <taxon>Rhabditida</taxon>
        <taxon>Spirurina</taxon>
        <taxon>Dracunculoidea</taxon>
        <taxon>Dracunculidae</taxon>
        <taxon>Dracunculus</taxon>
    </lineage>
</organism>
<dbReference type="GO" id="GO:1905244">
    <property type="term" value="P:regulation of modification of synaptic structure"/>
    <property type="evidence" value="ECO:0007669"/>
    <property type="project" value="TreeGrafter"/>
</dbReference>
<evidence type="ECO:0000313" key="2">
    <source>
        <dbReference type="EMBL" id="VDN59785.1"/>
    </source>
</evidence>
<reference evidence="5" key="1">
    <citation type="submission" date="2017-02" db="UniProtKB">
        <authorList>
            <consortium name="WormBaseParasite"/>
        </authorList>
    </citation>
    <scope>IDENTIFICATION</scope>
</reference>
<dbReference type="AlphaFoldDB" id="A0A0N4UHB3"/>
<dbReference type="GO" id="GO:0098887">
    <property type="term" value="P:neurotransmitter receptor transport, endosome to postsynaptic membrane"/>
    <property type="evidence" value="ECO:0007669"/>
    <property type="project" value="TreeGrafter"/>
</dbReference>
<dbReference type="InterPro" id="IPR026204">
    <property type="entry name" value="GRIPAP1"/>
</dbReference>
<dbReference type="Proteomes" id="UP000274756">
    <property type="component" value="Unassembled WGS sequence"/>
</dbReference>